<evidence type="ECO:0000256" key="1">
    <source>
        <dbReference type="SAM" id="MobiDB-lite"/>
    </source>
</evidence>
<protein>
    <submittedName>
        <fullName evidence="2">Uncharacterized protein</fullName>
    </submittedName>
</protein>
<gene>
    <name evidence="2" type="ORF">DY000_02040309</name>
</gene>
<feature type="compositionally biased region" description="Polar residues" evidence="1">
    <location>
        <begin position="177"/>
        <end position="186"/>
    </location>
</feature>
<dbReference type="Proteomes" id="UP000266723">
    <property type="component" value="Unassembled WGS sequence"/>
</dbReference>
<comment type="caution">
    <text evidence="2">The sequence shown here is derived from an EMBL/GenBank/DDBJ whole genome shotgun (WGS) entry which is preliminary data.</text>
</comment>
<reference evidence="2 3" key="1">
    <citation type="journal article" date="2020" name="BMC Genomics">
        <title>Intraspecific diversification of the crop wild relative Brassica cretica Lam. using demographic model selection.</title>
        <authorList>
            <person name="Kioukis A."/>
            <person name="Michalopoulou V.A."/>
            <person name="Briers L."/>
            <person name="Pirintsos S."/>
            <person name="Studholme D.J."/>
            <person name="Pavlidis P."/>
            <person name="Sarris P.F."/>
        </authorList>
    </citation>
    <scope>NUCLEOTIDE SEQUENCE [LARGE SCALE GENOMIC DNA]</scope>
    <source>
        <strain evidence="3">cv. PFS-1207/04</strain>
    </source>
</reference>
<feature type="region of interest" description="Disordered" evidence="1">
    <location>
        <begin position="114"/>
        <end position="186"/>
    </location>
</feature>
<evidence type="ECO:0000313" key="3">
    <source>
        <dbReference type="Proteomes" id="UP000266723"/>
    </source>
</evidence>
<sequence>MDRMRQSRNRELLSERSCVAAAASRRFEKFRKYMVDRDEKEEKRLLHGTALGTLDALSLLEKKGLSVPHQLKDLLTTNEAKFKKEAEEPVWINFGNVDSASAVATRSSILRGESSITASDPAAASQSTAVAPEGRAGTSDRLSGSVSGVPSQGDLTEAQETQATDPKEAGVAETGGFVSSNIAIED</sequence>
<accession>A0ABQ7B6K3</accession>
<feature type="compositionally biased region" description="Polar residues" evidence="1">
    <location>
        <begin position="114"/>
        <end position="129"/>
    </location>
</feature>
<proteinExistence type="predicted"/>
<name>A0ABQ7B6K3_BRACR</name>
<dbReference type="EMBL" id="QGKV02001507">
    <property type="protein sequence ID" value="KAF3527783.1"/>
    <property type="molecule type" value="Genomic_DNA"/>
</dbReference>
<organism evidence="2 3">
    <name type="scientific">Brassica cretica</name>
    <name type="common">Mustard</name>
    <dbReference type="NCBI Taxonomy" id="69181"/>
    <lineage>
        <taxon>Eukaryota</taxon>
        <taxon>Viridiplantae</taxon>
        <taxon>Streptophyta</taxon>
        <taxon>Embryophyta</taxon>
        <taxon>Tracheophyta</taxon>
        <taxon>Spermatophyta</taxon>
        <taxon>Magnoliopsida</taxon>
        <taxon>eudicotyledons</taxon>
        <taxon>Gunneridae</taxon>
        <taxon>Pentapetalae</taxon>
        <taxon>rosids</taxon>
        <taxon>malvids</taxon>
        <taxon>Brassicales</taxon>
        <taxon>Brassicaceae</taxon>
        <taxon>Brassiceae</taxon>
        <taxon>Brassica</taxon>
    </lineage>
</organism>
<keyword evidence="3" id="KW-1185">Reference proteome</keyword>
<evidence type="ECO:0000313" key="2">
    <source>
        <dbReference type="EMBL" id="KAF3527783.1"/>
    </source>
</evidence>
<feature type="compositionally biased region" description="Polar residues" evidence="1">
    <location>
        <begin position="140"/>
        <end position="164"/>
    </location>
</feature>